<protein>
    <submittedName>
        <fullName evidence="2">Type II toxin-antitoxin system HicB family antitoxin</fullName>
    </submittedName>
</protein>
<dbReference type="Pfam" id="PF15919">
    <property type="entry name" value="HicB_lk_antitox"/>
    <property type="match status" value="1"/>
</dbReference>
<dbReference type="Proteomes" id="UP000325755">
    <property type="component" value="Chromosome"/>
</dbReference>
<feature type="domain" description="HicB-like antitoxin of toxin-antitoxin system" evidence="1">
    <location>
        <begin position="3"/>
        <end position="61"/>
    </location>
</feature>
<dbReference type="OrthoDB" id="9807959at2"/>
<evidence type="ECO:0000313" key="3">
    <source>
        <dbReference type="Proteomes" id="UP000325755"/>
    </source>
</evidence>
<dbReference type="Gene3D" id="3.30.160.250">
    <property type="match status" value="1"/>
</dbReference>
<dbReference type="InterPro" id="IPR051404">
    <property type="entry name" value="TA_system_antitoxin"/>
</dbReference>
<organism evidence="2 3">
    <name type="scientific">Candidatus Methylospira mobilis</name>
    <dbReference type="NCBI Taxonomy" id="1808979"/>
    <lineage>
        <taxon>Bacteria</taxon>
        <taxon>Pseudomonadati</taxon>
        <taxon>Pseudomonadota</taxon>
        <taxon>Gammaproteobacteria</taxon>
        <taxon>Methylococcales</taxon>
        <taxon>Methylococcaceae</taxon>
        <taxon>Candidatus Methylospira</taxon>
    </lineage>
</organism>
<dbReference type="InParanoid" id="A0A5Q0BM06"/>
<keyword evidence="3" id="KW-1185">Reference proteome</keyword>
<reference evidence="2 3" key="1">
    <citation type="submission" date="2019-09" db="EMBL/GenBank/DDBJ databases">
        <title>Ecophysiology of the spiral-shaped methanotroph Methylospira mobilis as revealed by the complete genome sequence.</title>
        <authorList>
            <person name="Oshkin I.Y."/>
            <person name="Dedysh S.N."/>
            <person name="Miroshnikov K."/>
            <person name="Danilova O.V."/>
            <person name="Hakobyan A."/>
            <person name="Liesack W."/>
        </authorList>
    </citation>
    <scope>NUCLEOTIDE SEQUENCE [LARGE SCALE GENOMIC DNA]</scope>
    <source>
        <strain evidence="2 3">Shm1</strain>
    </source>
</reference>
<sequence>MHYMVVIEEGPTSFGAYVPDLPGCIAVGESSQEALQLIQEAIELHIEELKSEGLNIPVPHSSSSFVEVHA</sequence>
<dbReference type="PANTHER" id="PTHR34504:SF2">
    <property type="entry name" value="UPF0150 PROTEIN SSL0259"/>
    <property type="match status" value="1"/>
</dbReference>
<dbReference type="InterPro" id="IPR035069">
    <property type="entry name" value="TTHA1013/TTHA0281-like"/>
</dbReference>
<dbReference type="EMBL" id="CP044205">
    <property type="protein sequence ID" value="QFY42786.1"/>
    <property type="molecule type" value="Genomic_DNA"/>
</dbReference>
<evidence type="ECO:0000313" key="2">
    <source>
        <dbReference type="EMBL" id="QFY42786.1"/>
    </source>
</evidence>
<dbReference type="KEGG" id="mmob:F6R98_09275"/>
<evidence type="ECO:0000259" key="1">
    <source>
        <dbReference type="Pfam" id="PF15919"/>
    </source>
</evidence>
<gene>
    <name evidence="2" type="ORF">F6R98_09275</name>
</gene>
<dbReference type="PANTHER" id="PTHR34504">
    <property type="entry name" value="ANTITOXIN HICB"/>
    <property type="match status" value="1"/>
</dbReference>
<dbReference type="RefSeq" id="WP_153248782.1">
    <property type="nucleotide sequence ID" value="NZ_CP044205.1"/>
</dbReference>
<dbReference type="SUPFAM" id="SSF143100">
    <property type="entry name" value="TTHA1013/TTHA0281-like"/>
    <property type="match status" value="1"/>
</dbReference>
<accession>A0A5Q0BM06</accession>
<name>A0A5Q0BM06_9GAMM</name>
<dbReference type="InterPro" id="IPR031807">
    <property type="entry name" value="HicB-like"/>
</dbReference>
<proteinExistence type="predicted"/>
<dbReference type="AlphaFoldDB" id="A0A5Q0BM06"/>